<organism evidence="3 4">
    <name type="scientific">Diplogelasinospora grovesii</name>
    <dbReference type="NCBI Taxonomy" id="303347"/>
    <lineage>
        <taxon>Eukaryota</taxon>
        <taxon>Fungi</taxon>
        <taxon>Dikarya</taxon>
        <taxon>Ascomycota</taxon>
        <taxon>Pezizomycotina</taxon>
        <taxon>Sordariomycetes</taxon>
        <taxon>Sordariomycetidae</taxon>
        <taxon>Sordariales</taxon>
        <taxon>Diplogelasinosporaceae</taxon>
        <taxon>Diplogelasinospora</taxon>
    </lineage>
</organism>
<evidence type="ECO:0000313" key="4">
    <source>
        <dbReference type="Proteomes" id="UP001303473"/>
    </source>
</evidence>
<evidence type="ECO:0000259" key="2">
    <source>
        <dbReference type="Pfam" id="PF12776"/>
    </source>
</evidence>
<evidence type="ECO:0000313" key="3">
    <source>
        <dbReference type="EMBL" id="KAK3933427.1"/>
    </source>
</evidence>
<dbReference type="InterPro" id="IPR024752">
    <property type="entry name" value="Myb/SANT-like_dom"/>
</dbReference>
<sequence length="416" mass="46611">MATQMATEMSAPADDCVVVDLSDTVTDVPPHDWQAVDPIPDVVDNGDPLEPPPDFPISTFQPASSQQPSQPSTQVRKRKRTSTARLLNPTTSRGAARTNIIWTDELNRDVMIIFQDCKIAGLFNSQKKKDYGPAWQTVLDRLLQAYPNLPCDANKIAIKYDTERRRFQAFRKLLSYSGVSYNWTTGLPEASEQVWEQFFAQNNTKTRKLDWLRSQPLGDKNVYETVFWRERATGLHIVEVGEERSRFESDEVVVLDGTDSGRDNTDLLDSDDDEGIEDSTGPSTPVPNIQLTAARQHRNVTDPDLTSTPSRPLVPISSTSSLSKKRRTAQAVNDDAFNGFLTQASAAFAAPMVPSSNDISLAIDDLLERYQGSINNVEMKHCLKALRLHTNALMWNKLNSEMKDTFVEDWKEGTVD</sequence>
<dbReference type="AlphaFoldDB" id="A0AAN6MU09"/>
<name>A0AAN6MU09_9PEZI</name>
<feature type="domain" description="Myb/SANT-like" evidence="2">
    <location>
        <begin position="133"/>
        <end position="197"/>
    </location>
</feature>
<reference evidence="4" key="1">
    <citation type="journal article" date="2023" name="Mol. Phylogenet. Evol.">
        <title>Genome-scale phylogeny and comparative genomics of the fungal order Sordariales.</title>
        <authorList>
            <person name="Hensen N."/>
            <person name="Bonometti L."/>
            <person name="Westerberg I."/>
            <person name="Brannstrom I.O."/>
            <person name="Guillou S."/>
            <person name="Cros-Aarteil S."/>
            <person name="Calhoun S."/>
            <person name="Haridas S."/>
            <person name="Kuo A."/>
            <person name="Mondo S."/>
            <person name="Pangilinan J."/>
            <person name="Riley R."/>
            <person name="LaButti K."/>
            <person name="Andreopoulos B."/>
            <person name="Lipzen A."/>
            <person name="Chen C."/>
            <person name="Yan M."/>
            <person name="Daum C."/>
            <person name="Ng V."/>
            <person name="Clum A."/>
            <person name="Steindorff A."/>
            <person name="Ohm R.A."/>
            <person name="Martin F."/>
            <person name="Silar P."/>
            <person name="Natvig D.O."/>
            <person name="Lalanne C."/>
            <person name="Gautier V."/>
            <person name="Ament-Velasquez S.L."/>
            <person name="Kruys A."/>
            <person name="Hutchinson M.I."/>
            <person name="Powell A.J."/>
            <person name="Barry K."/>
            <person name="Miller A.N."/>
            <person name="Grigoriev I.V."/>
            <person name="Debuchy R."/>
            <person name="Gladieux P."/>
            <person name="Hiltunen Thoren M."/>
            <person name="Johannesson H."/>
        </authorList>
    </citation>
    <scope>NUCLEOTIDE SEQUENCE [LARGE SCALE GENOMIC DNA]</scope>
    <source>
        <strain evidence="4">CBS 340.73</strain>
    </source>
</reference>
<feature type="compositionally biased region" description="Low complexity" evidence="1">
    <location>
        <begin position="58"/>
        <end position="74"/>
    </location>
</feature>
<dbReference type="EMBL" id="MU854290">
    <property type="protein sequence ID" value="KAK3933427.1"/>
    <property type="molecule type" value="Genomic_DNA"/>
</dbReference>
<dbReference type="Proteomes" id="UP001303473">
    <property type="component" value="Unassembled WGS sequence"/>
</dbReference>
<proteinExistence type="predicted"/>
<accession>A0AAN6MU09</accession>
<comment type="caution">
    <text evidence="3">The sequence shown here is derived from an EMBL/GenBank/DDBJ whole genome shotgun (WGS) entry which is preliminary data.</text>
</comment>
<feature type="region of interest" description="Disordered" evidence="1">
    <location>
        <begin position="27"/>
        <end position="91"/>
    </location>
</feature>
<feature type="region of interest" description="Disordered" evidence="1">
    <location>
        <begin position="251"/>
        <end position="322"/>
    </location>
</feature>
<dbReference type="Pfam" id="PF12776">
    <property type="entry name" value="Myb_DNA-bind_3"/>
    <property type="match status" value="1"/>
</dbReference>
<keyword evidence="4" id="KW-1185">Reference proteome</keyword>
<gene>
    <name evidence="3" type="ORF">QBC46DRAFT_140011</name>
</gene>
<feature type="compositionally biased region" description="Acidic residues" evidence="1">
    <location>
        <begin position="266"/>
        <end position="277"/>
    </location>
</feature>
<evidence type="ECO:0000256" key="1">
    <source>
        <dbReference type="SAM" id="MobiDB-lite"/>
    </source>
</evidence>
<protein>
    <recommendedName>
        <fullName evidence="2">Myb/SANT-like domain-containing protein</fullName>
    </recommendedName>
</protein>
<feature type="compositionally biased region" description="Polar residues" evidence="1">
    <location>
        <begin position="282"/>
        <end position="293"/>
    </location>
</feature>